<evidence type="ECO:0000313" key="2">
    <source>
        <dbReference type="EMBL" id="VDM76435.1"/>
    </source>
</evidence>
<dbReference type="PANTHER" id="PTHR46060:SF2">
    <property type="entry name" value="HISTONE-LYSINE N-METHYLTRANSFERASE SETMAR"/>
    <property type="match status" value="1"/>
</dbReference>
<dbReference type="GO" id="GO:0000729">
    <property type="term" value="P:DNA double-strand break processing"/>
    <property type="evidence" value="ECO:0007669"/>
    <property type="project" value="TreeGrafter"/>
</dbReference>
<evidence type="ECO:0000313" key="3">
    <source>
        <dbReference type="Proteomes" id="UP000270094"/>
    </source>
</evidence>
<dbReference type="GO" id="GO:0003697">
    <property type="term" value="F:single-stranded DNA binding"/>
    <property type="evidence" value="ECO:0007669"/>
    <property type="project" value="TreeGrafter"/>
</dbReference>
<dbReference type="EMBL" id="UYYB01096992">
    <property type="protein sequence ID" value="VDM76435.1"/>
    <property type="molecule type" value="Genomic_DNA"/>
</dbReference>
<dbReference type="InterPro" id="IPR052709">
    <property type="entry name" value="Transposase-MT_Hybrid"/>
</dbReference>
<gene>
    <name evidence="2" type="ORF">SVUK_LOCUS11433</name>
</gene>
<dbReference type="Proteomes" id="UP000270094">
    <property type="component" value="Unassembled WGS sequence"/>
</dbReference>
<dbReference type="PANTHER" id="PTHR46060">
    <property type="entry name" value="MARINER MOS1 TRANSPOSASE-LIKE PROTEIN"/>
    <property type="match status" value="1"/>
</dbReference>
<dbReference type="GO" id="GO:0000793">
    <property type="term" value="C:condensed chromosome"/>
    <property type="evidence" value="ECO:0007669"/>
    <property type="project" value="TreeGrafter"/>
</dbReference>
<name>A0A3P7L107_STRVU</name>
<protein>
    <submittedName>
        <fullName evidence="2">Uncharacterized protein</fullName>
    </submittedName>
</protein>
<dbReference type="OrthoDB" id="5873489at2759"/>
<dbReference type="InterPro" id="IPR036397">
    <property type="entry name" value="RNaseH_sf"/>
</dbReference>
<evidence type="ECO:0000256" key="1">
    <source>
        <dbReference type="SAM" id="MobiDB-lite"/>
    </source>
</evidence>
<dbReference type="GO" id="GO:0003690">
    <property type="term" value="F:double-stranded DNA binding"/>
    <property type="evidence" value="ECO:0007669"/>
    <property type="project" value="TreeGrafter"/>
</dbReference>
<dbReference type="GO" id="GO:0044547">
    <property type="term" value="F:DNA topoisomerase binding"/>
    <property type="evidence" value="ECO:0007669"/>
    <property type="project" value="TreeGrafter"/>
</dbReference>
<dbReference type="GO" id="GO:0046975">
    <property type="term" value="F:histone H3K36 methyltransferase activity"/>
    <property type="evidence" value="ECO:0007669"/>
    <property type="project" value="TreeGrafter"/>
</dbReference>
<accession>A0A3P7L107</accession>
<proteinExistence type="predicted"/>
<dbReference type="GO" id="GO:0035861">
    <property type="term" value="C:site of double-strand break"/>
    <property type="evidence" value="ECO:0007669"/>
    <property type="project" value="TreeGrafter"/>
</dbReference>
<sequence>MLLQDELYNRLVDISKVIVREEQESLKRTTLACFFEDYRKTYRIKKKELSSSQEAQEGGNQSDAEQEIYACDDGEADLNLSDEDQKSEAGVSGPSVVPLDGDQKATHGDVTLSNPTLPSASSEPVPKNYPKSKPLTLASTSAVPNDLSHEDSAFCFEFTAEDLLGQTTAYTDSGSALITYQVCGNEELFENKPSTAEGGNHNSIHMESTEEVARIAEVVDNVCNGEASIWSEQTAHLLTYTTINPASTSVKKKKGRKRKLPIDGLEDSSVTSFDSNDICRDVASALGIDANAMISHLFSNNFVQKPALNEAQLQDRLQMFSSLSLRNHMMPFLSRIITYAAKRIYFESEKRLLDDTSDELPGQSVLLIIWWSSNGVIYHAFLRDDENAQSHRVLTWQLFVSQLGEVHRVIKANNMEQPKPILLCDEPHPYISWDVVTKIHDRNFEILPYPANAKDLLPSHYHFFSHFFNYIGNKDYKYFHTLKTDFRNFVSSRAPNFFADGINELALRWDKCIDMNGCYVDL</sequence>
<dbReference type="GO" id="GO:0031297">
    <property type="term" value="P:replication fork processing"/>
    <property type="evidence" value="ECO:0007669"/>
    <property type="project" value="TreeGrafter"/>
</dbReference>
<dbReference type="GO" id="GO:0015074">
    <property type="term" value="P:DNA integration"/>
    <property type="evidence" value="ECO:0007669"/>
    <property type="project" value="TreeGrafter"/>
</dbReference>
<reference evidence="2 3" key="1">
    <citation type="submission" date="2018-11" db="EMBL/GenBank/DDBJ databases">
        <authorList>
            <consortium name="Pathogen Informatics"/>
        </authorList>
    </citation>
    <scope>NUCLEOTIDE SEQUENCE [LARGE SCALE GENOMIC DNA]</scope>
</reference>
<dbReference type="GO" id="GO:0000014">
    <property type="term" value="F:single-stranded DNA endodeoxyribonuclease activity"/>
    <property type="evidence" value="ECO:0007669"/>
    <property type="project" value="TreeGrafter"/>
</dbReference>
<organism evidence="2 3">
    <name type="scientific">Strongylus vulgaris</name>
    <name type="common">Blood worm</name>
    <dbReference type="NCBI Taxonomy" id="40348"/>
    <lineage>
        <taxon>Eukaryota</taxon>
        <taxon>Metazoa</taxon>
        <taxon>Ecdysozoa</taxon>
        <taxon>Nematoda</taxon>
        <taxon>Chromadorea</taxon>
        <taxon>Rhabditida</taxon>
        <taxon>Rhabditina</taxon>
        <taxon>Rhabditomorpha</taxon>
        <taxon>Strongyloidea</taxon>
        <taxon>Strongylidae</taxon>
        <taxon>Strongylus</taxon>
    </lineage>
</organism>
<dbReference type="Gene3D" id="3.30.420.10">
    <property type="entry name" value="Ribonuclease H-like superfamily/Ribonuclease H"/>
    <property type="match status" value="1"/>
</dbReference>
<dbReference type="GO" id="GO:0006303">
    <property type="term" value="P:double-strand break repair via nonhomologous end joining"/>
    <property type="evidence" value="ECO:0007669"/>
    <property type="project" value="TreeGrafter"/>
</dbReference>
<keyword evidence="3" id="KW-1185">Reference proteome</keyword>
<feature type="compositionally biased region" description="Polar residues" evidence="1">
    <location>
        <begin position="111"/>
        <end position="122"/>
    </location>
</feature>
<feature type="region of interest" description="Disordered" evidence="1">
    <location>
        <begin position="77"/>
        <end position="137"/>
    </location>
</feature>
<dbReference type="GO" id="GO:0044774">
    <property type="term" value="P:mitotic DNA integrity checkpoint signaling"/>
    <property type="evidence" value="ECO:0007669"/>
    <property type="project" value="TreeGrafter"/>
</dbReference>
<dbReference type="AlphaFoldDB" id="A0A3P7L107"/>
<dbReference type="GO" id="GO:0042800">
    <property type="term" value="F:histone H3K4 methyltransferase activity"/>
    <property type="evidence" value="ECO:0007669"/>
    <property type="project" value="TreeGrafter"/>
</dbReference>
<dbReference type="GO" id="GO:0005634">
    <property type="term" value="C:nucleus"/>
    <property type="evidence" value="ECO:0007669"/>
    <property type="project" value="TreeGrafter"/>
</dbReference>